<protein>
    <submittedName>
        <fullName evidence="1">Uncharacterized protein</fullName>
    </submittedName>
</protein>
<sequence>MWNGYQVDVGSRAEWHLSKIAYLSSELKFLRAVMNHDYENACTEGSAEHIKALKRHANSVNADDARCSVVIFNYRQGLTVQFMGMPVFGTDAEFTRHHGARAASSGGRLQLHAMALYGGDGWTQWLVLPMRVEVGGLEVTH</sequence>
<accession>A0AAD7FB25</accession>
<keyword evidence="2" id="KW-1185">Reference proteome</keyword>
<evidence type="ECO:0000313" key="2">
    <source>
        <dbReference type="Proteomes" id="UP001221142"/>
    </source>
</evidence>
<organism evidence="1 2">
    <name type="scientific">Roridomyces roridus</name>
    <dbReference type="NCBI Taxonomy" id="1738132"/>
    <lineage>
        <taxon>Eukaryota</taxon>
        <taxon>Fungi</taxon>
        <taxon>Dikarya</taxon>
        <taxon>Basidiomycota</taxon>
        <taxon>Agaricomycotina</taxon>
        <taxon>Agaricomycetes</taxon>
        <taxon>Agaricomycetidae</taxon>
        <taxon>Agaricales</taxon>
        <taxon>Marasmiineae</taxon>
        <taxon>Mycenaceae</taxon>
        <taxon>Roridomyces</taxon>
    </lineage>
</organism>
<comment type="caution">
    <text evidence="1">The sequence shown here is derived from an EMBL/GenBank/DDBJ whole genome shotgun (WGS) entry which is preliminary data.</text>
</comment>
<proteinExistence type="predicted"/>
<evidence type="ECO:0000313" key="1">
    <source>
        <dbReference type="EMBL" id="KAJ7613193.1"/>
    </source>
</evidence>
<dbReference type="AlphaFoldDB" id="A0AAD7FB25"/>
<name>A0AAD7FB25_9AGAR</name>
<gene>
    <name evidence="1" type="ORF">FB45DRAFT_874717</name>
</gene>
<reference evidence="1" key="1">
    <citation type="submission" date="2023-03" db="EMBL/GenBank/DDBJ databases">
        <title>Massive genome expansion in bonnet fungi (Mycena s.s.) driven by repeated elements and novel gene families across ecological guilds.</title>
        <authorList>
            <consortium name="Lawrence Berkeley National Laboratory"/>
            <person name="Harder C.B."/>
            <person name="Miyauchi S."/>
            <person name="Viragh M."/>
            <person name="Kuo A."/>
            <person name="Thoen E."/>
            <person name="Andreopoulos B."/>
            <person name="Lu D."/>
            <person name="Skrede I."/>
            <person name="Drula E."/>
            <person name="Henrissat B."/>
            <person name="Morin E."/>
            <person name="Kohler A."/>
            <person name="Barry K."/>
            <person name="LaButti K."/>
            <person name="Morin E."/>
            <person name="Salamov A."/>
            <person name="Lipzen A."/>
            <person name="Mereny Z."/>
            <person name="Hegedus B."/>
            <person name="Baldrian P."/>
            <person name="Stursova M."/>
            <person name="Weitz H."/>
            <person name="Taylor A."/>
            <person name="Grigoriev I.V."/>
            <person name="Nagy L.G."/>
            <person name="Martin F."/>
            <person name="Kauserud H."/>
        </authorList>
    </citation>
    <scope>NUCLEOTIDE SEQUENCE</scope>
    <source>
        <strain evidence="1">9284</strain>
    </source>
</reference>
<dbReference type="EMBL" id="JARKIF010000029">
    <property type="protein sequence ID" value="KAJ7613193.1"/>
    <property type="molecule type" value="Genomic_DNA"/>
</dbReference>
<dbReference type="Proteomes" id="UP001221142">
    <property type="component" value="Unassembled WGS sequence"/>
</dbReference>